<evidence type="ECO:0000313" key="1">
    <source>
        <dbReference type="EMBL" id="CBX98986.1"/>
    </source>
</evidence>
<dbReference type="OrthoDB" id="3439489at2759"/>
<dbReference type="OMA" id="FEDRSMM"/>
<organism evidence="1 2">
    <name type="scientific">Leptosphaeria maculans (strain JN3 / isolate v23.1.3 / race Av1-4-5-6-7-8)</name>
    <name type="common">Blackleg fungus</name>
    <name type="synonym">Phoma lingam</name>
    <dbReference type="NCBI Taxonomy" id="985895"/>
    <lineage>
        <taxon>Eukaryota</taxon>
        <taxon>Fungi</taxon>
        <taxon>Dikarya</taxon>
        <taxon>Ascomycota</taxon>
        <taxon>Pezizomycotina</taxon>
        <taxon>Dothideomycetes</taxon>
        <taxon>Pleosporomycetidae</taxon>
        <taxon>Pleosporales</taxon>
        <taxon>Pleosporineae</taxon>
        <taxon>Leptosphaeriaceae</taxon>
        <taxon>Plenodomus</taxon>
        <taxon>Plenodomus lingam/Leptosphaeria maculans species complex</taxon>
    </lineage>
</organism>
<dbReference type="Pfam" id="PF16850">
    <property type="entry name" value="Inhibitor_I66"/>
    <property type="match status" value="1"/>
</dbReference>
<gene>
    <name evidence="1" type="ORF">LEMA_P082250.1</name>
</gene>
<dbReference type="AlphaFoldDB" id="E5A5U1"/>
<evidence type="ECO:0000313" key="2">
    <source>
        <dbReference type="Proteomes" id="UP000002668"/>
    </source>
</evidence>
<dbReference type="GO" id="GO:0004867">
    <property type="term" value="F:serine-type endopeptidase inhibitor activity"/>
    <property type="evidence" value="ECO:0007669"/>
    <property type="project" value="InterPro"/>
</dbReference>
<dbReference type="Gene3D" id="2.80.10.50">
    <property type="match status" value="1"/>
</dbReference>
<dbReference type="InParanoid" id="E5A5U1"/>
<accession>E5A5U1</accession>
<dbReference type="eggNOG" id="ENOG502SYZV">
    <property type="taxonomic scope" value="Eukaryota"/>
</dbReference>
<dbReference type="EMBL" id="FP929135">
    <property type="protein sequence ID" value="CBX98986.1"/>
    <property type="molecule type" value="Genomic_DNA"/>
</dbReference>
<reference evidence="2" key="1">
    <citation type="journal article" date="2011" name="Nat. Commun.">
        <title>Effector diversification within compartments of the Leptosphaeria maculans genome affected by Repeat-Induced Point mutations.</title>
        <authorList>
            <person name="Rouxel T."/>
            <person name="Grandaubert J."/>
            <person name="Hane J.K."/>
            <person name="Hoede C."/>
            <person name="van de Wouw A.P."/>
            <person name="Couloux A."/>
            <person name="Dominguez V."/>
            <person name="Anthouard V."/>
            <person name="Bally P."/>
            <person name="Bourras S."/>
            <person name="Cozijnsen A.J."/>
            <person name="Ciuffetti L.M."/>
            <person name="Degrave A."/>
            <person name="Dilmaghani A."/>
            <person name="Duret L."/>
            <person name="Fudal I."/>
            <person name="Goodwin S.B."/>
            <person name="Gout L."/>
            <person name="Glaser N."/>
            <person name="Linglin J."/>
            <person name="Kema G.H.J."/>
            <person name="Lapalu N."/>
            <person name="Lawrence C.B."/>
            <person name="May K."/>
            <person name="Meyer M."/>
            <person name="Ollivier B."/>
            <person name="Poulain J."/>
            <person name="Schoch C.L."/>
            <person name="Simon A."/>
            <person name="Spatafora J.W."/>
            <person name="Stachowiak A."/>
            <person name="Turgeon B.G."/>
            <person name="Tyler B.M."/>
            <person name="Vincent D."/>
            <person name="Weissenbach J."/>
            <person name="Amselem J."/>
            <person name="Quesneville H."/>
            <person name="Oliver R.P."/>
            <person name="Wincker P."/>
            <person name="Balesdent M.-H."/>
            <person name="Howlett B.J."/>
        </authorList>
    </citation>
    <scope>NUCLEOTIDE SEQUENCE [LARGE SCALE GENOMIC DNA]</scope>
    <source>
        <strain evidence="2">JN3 / isolate v23.1.3 / race Av1-4-5-6-7-8</strain>
    </source>
</reference>
<dbReference type="HOGENOM" id="CLU_134552_1_0_1"/>
<dbReference type="VEuPathDB" id="FungiDB:LEMA_P082250.1"/>
<proteinExistence type="predicted"/>
<dbReference type="Proteomes" id="UP000002668">
    <property type="component" value="Genome"/>
</dbReference>
<protein>
    <submittedName>
        <fullName evidence="1">Uncharacterized protein</fullName>
    </submittedName>
</protein>
<dbReference type="InterPro" id="IPR031755">
    <property type="entry name" value="Inhibitor_I66"/>
</dbReference>
<name>E5A5U1_LEPMJ</name>
<sequence length="149" mass="16695">MDSLDFPFKIEIDGKAIAPAHGEEEAIVQAALGDNAAIFTLENNQLKSGDWILGRNKSEDRSLWPKKILWFKLGTDSAERAQPAVAIKDGNQYKIKFANASLMAEDDKVFVELMGVVEKIRFSYALTYCRHMAFMTAASLRTSYLRGNM</sequence>
<keyword evidence="2" id="KW-1185">Reference proteome</keyword>